<dbReference type="InterPro" id="IPR011250">
    <property type="entry name" value="OMP/PagP_B-barrel"/>
</dbReference>
<dbReference type="SUPFAM" id="SSF56925">
    <property type="entry name" value="OMPA-like"/>
    <property type="match status" value="1"/>
</dbReference>
<sequence>MPASNHISALIIALILPVPVIAENAGFFAGIDASSGIAHGHSNTKNGGGDPINNIPGAGGIVENVKFKEVNGIGAHVGYQFNDTLSAFISYQHIRSKVSWDANFPLFGGGVASSFNGTATSNALFGNIAYEWALTDLTAIKTSAGLGFTYNTLSSTTEIDKASGLFLSKVASHREISPAMQLASGLRHKVSPNLTLGIDALIAYMDGFETGDTRSGNLGVTRINPYKIDGVWRASLDASLTFHF</sequence>
<dbReference type="AlphaFoldDB" id="A0A1G8Z4L7"/>
<proteinExistence type="predicted"/>
<name>A0A1G8Z4L7_9PROT</name>
<protein>
    <recommendedName>
        <fullName evidence="4">Outer membrane protein beta-barrel domain-containing protein</fullName>
    </recommendedName>
</protein>
<dbReference type="RefSeq" id="WP_091468121.1">
    <property type="nucleotide sequence ID" value="NZ_FNFX01000001.1"/>
</dbReference>
<evidence type="ECO:0000313" key="2">
    <source>
        <dbReference type="EMBL" id="SDK09988.1"/>
    </source>
</evidence>
<organism evidence="2 3">
    <name type="scientific">Methylophilus rhizosphaerae</name>
    <dbReference type="NCBI Taxonomy" id="492660"/>
    <lineage>
        <taxon>Bacteria</taxon>
        <taxon>Pseudomonadati</taxon>
        <taxon>Pseudomonadota</taxon>
        <taxon>Betaproteobacteria</taxon>
        <taxon>Nitrosomonadales</taxon>
        <taxon>Methylophilaceae</taxon>
        <taxon>Methylophilus</taxon>
    </lineage>
</organism>
<dbReference type="GO" id="GO:0009279">
    <property type="term" value="C:cell outer membrane"/>
    <property type="evidence" value="ECO:0007669"/>
    <property type="project" value="UniProtKB-SubCell"/>
</dbReference>
<accession>A0A1G8Z4L7</accession>
<evidence type="ECO:0000256" key="1">
    <source>
        <dbReference type="ARBA" id="ARBA00004442"/>
    </source>
</evidence>
<dbReference type="Gene3D" id="2.40.160.20">
    <property type="match status" value="1"/>
</dbReference>
<evidence type="ECO:0008006" key="4">
    <source>
        <dbReference type="Google" id="ProtNLM"/>
    </source>
</evidence>
<keyword evidence="3" id="KW-1185">Reference proteome</keyword>
<gene>
    <name evidence="2" type="ORF">SAMN05192566_0089</name>
</gene>
<reference evidence="3" key="1">
    <citation type="submission" date="2016-10" db="EMBL/GenBank/DDBJ databases">
        <authorList>
            <person name="Varghese N."/>
            <person name="Submissions S."/>
        </authorList>
    </citation>
    <scope>NUCLEOTIDE SEQUENCE [LARGE SCALE GENOMIC DNA]</scope>
    <source>
        <strain evidence="3">CBMB127</strain>
    </source>
</reference>
<dbReference type="OrthoDB" id="8443979at2"/>
<dbReference type="EMBL" id="FNFX01000001">
    <property type="protein sequence ID" value="SDK09988.1"/>
    <property type="molecule type" value="Genomic_DNA"/>
</dbReference>
<dbReference type="Proteomes" id="UP000198629">
    <property type="component" value="Unassembled WGS sequence"/>
</dbReference>
<evidence type="ECO:0000313" key="3">
    <source>
        <dbReference type="Proteomes" id="UP000198629"/>
    </source>
</evidence>
<comment type="subcellular location">
    <subcellularLocation>
        <location evidence="1">Cell outer membrane</location>
    </subcellularLocation>
</comment>